<dbReference type="InterPro" id="IPR036236">
    <property type="entry name" value="Znf_C2H2_sf"/>
</dbReference>
<organism evidence="13 14">
    <name type="scientific">Pseudolycoriella hygida</name>
    <dbReference type="NCBI Taxonomy" id="35572"/>
    <lineage>
        <taxon>Eukaryota</taxon>
        <taxon>Metazoa</taxon>
        <taxon>Ecdysozoa</taxon>
        <taxon>Arthropoda</taxon>
        <taxon>Hexapoda</taxon>
        <taxon>Insecta</taxon>
        <taxon>Pterygota</taxon>
        <taxon>Neoptera</taxon>
        <taxon>Endopterygota</taxon>
        <taxon>Diptera</taxon>
        <taxon>Nematocera</taxon>
        <taxon>Sciaroidea</taxon>
        <taxon>Sciaridae</taxon>
        <taxon>Pseudolycoriella</taxon>
    </lineage>
</organism>
<accession>A0A9Q0N468</accession>
<dbReference type="PANTHER" id="PTHR24394:SF29">
    <property type="entry name" value="MYONEURIN"/>
    <property type="match status" value="1"/>
</dbReference>
<feature type="domain" description="C2H2-type" evidence="12">
    <location>
        <begin position="125"/>
        <end position="152"/>
    </location>
</feature>
<keyword evidence="7" id="KW-0805">Transcription regulation</keyword>
<evidence type="ECO:0000256" key="7">
    <source>
        <dbReference type="ARBA" id="ARBA00023015"/>
    </source>
</evidence>
<name>A0A9Q0N468_9DIPT</name>
<dbReference type="SMART" id="SM00355">
    <property type="entry name" value="ZnF_C2H2"/>
    <property type="match status" value="2"/>
</dbReference>
<keyword evidence="6" id="KW-0862">Zinc</keyword>
<evidence type="ECO:0000256" key="3">
    <source>
        <dbReference type="ARBA" id="ARBA00022723"/>
    </source>
</evidence>
<keyword evidence="8" id="KW-0804">Transcription</keyword>
<evidence type="ECO:0000256" key="9">
    <source>
        <dbReference type="ARBA" id="ARBA00023242"/>
    </source>
</evidence>
<dbReference type="SUPFAM" id="SSF57667">
    <property type="entry name" value="beta-beta-alpha zinc fingers"/>
    <property type="match status" value="1"/>
</dbReference>
<evidence type="ECO:0000256" key="2">
    <source>
        <dbReference type="ARBA" id="ARBA00006991"/>
    </source>
</evidence>
<keyword evidence="4" id="KW-0677">Repeat</keyword>
<evidence type="ECO:0000256" key="8">
    <source>
        <dbReference type="ARBA" id="ARBA00023163"/>
    </source>
</evidence>
<dbReference type="Proteomes" id="UP001151699">
    <property type="component" value="Chromosome B"/>
</dbReference>
<feature type="domain" description="C2H2-type" evidence="12">
    <location>
        <begin position="97"/>
        <end position="124"/>
    </location>
</feature>
<comment type="caution">
    <text evidence="13">The sequence shown here is derived from an EMBL/GenBank/DDBJ whole genome shotgun (WGS) entry which is preliminary data.</text>
</comment>
<evidence type="ECO:0000256" key="11">
    <source>
        <dbReference type="SAM" id="MobiDB-lite"/>
    </source>
</evidence>
<keyword evidence="9" id="KW-0539">Nucleus</keyword>
<evidence type="ECO:0000313" key="14">
    <source>
        <dbReference type="Proteomes" id="UP001151699"/>
    </source>
</evidence>
<dbReference type="GO" id="GO:0005634">
    <property type="term" value="C:nucleus"/>
    <property type="evidence" value="ECO:0007669"/>
    <property type="project" value="UniProtKB-SubCell"/>
</dbReference>
<dbReference type="FunFam" id="3.30.160.60:FF:000100">
    <property type="entry name" value="Zinc finger 45-like"/>
    <property type="match status" value="1"/>
</dbReference>
<comment type="similarity">
    <text evidence="2">Belongs to the krueppel C2H2-type zinc-finger protein family.</text>
</comment>
<sequence>MSGRGKLIEILIAGSAEKLWIKSEPLESGFTENFPMKREYDVEPFTDTTCFTTQETICKSEFICDDDGGYEAPPSSVNVGIKSGEKRKRRSDDNAPFKCKECGKEFTLRASYGRHIQGHSNFKPYACHTCGMRFGQKAHALTHQRTHTSKRITD</sequence>
<evidence type="ECO:0000256" key="5">
    <source>
        <dbReference type="ARBA" id="ARBA00022771"/>
    </source>
</evidence>
<dbReference type="PANTHER" id="PTHR24394">
    <property type="entry name" value="ZINC FINGER PROTEIN"/>
    <property type="match status" value="1"/>
</dbReference>
<dbReference type="GO" id="GO:0008270">
    <property type="term" value="F:zinc ion binding"/>
    <property type="evidence" value="ECO:0007669"/>
    <property type="project" value="UniProtKB-KW"/>
</dbReference>
<dbReference type="GO" id="GO:0000981">
    <property type="term" value="F:DNA-binding transcription factor activity, RNA polymerase II-specific"/>
    <property type="evidence" value="ECO:0007669"/>
    <property type="project" value="TreeGrafter"/>
</dbReference>
<feature type="region of interest" description="Disordered" evidence="11">
    <location>
        <begin position="75"/>
        <end position="94"/>
    </location>
</feature>
<comment type="subcellular location">
    <subcellularLocation>
        <location evidence="1">Nucleus</location>
    </subcellularLocation>
</comment>
<dbReference type="AlphaFoldDB" id="A0A9Q0N468"/>
<gene>
    <name evidence="13" type="primary">ZNF274</name>
    <name evidence="13" type="ORF">Bhyg_07544</name>
</gene>
<keyword evidence="5 10" id="KW-0863">Zinc-finger</keyword>
<evidence type="ECO:0000259" key="12">
    <source>
        <dbReference type="PROSITE" id="PS50157"/>
    </source>
</evidence>
<dbReference type="OrthoDB" id="6910977at2759"/>
<protein>
    <submittedName>
        <fullName evidence="13">Neurotrophin receptor-interacting factor like</fullName>
    </submittedName>
</protein>
<keyword evidence="3" id="KW-0479">Metal-binding</keyword>
<dbReference type="Pfam" id="PF00096">
    <property type="entry name" value="zf-C2H2"/>
    <property type="match status" value="2"/>
</dbReference>
<dbReference type="PROSITE" id="PS00028">
    <property type="entry name" value="ZINC_FINGER_C2H2_1"/>
    <property type="match status" value="2"/>
</dbReference>
<evidence type="ECO:0000256" key="6">
    <source>
        <dbReference type="ARBA" id="ARBA00022833"/>
    </source>
</evidence>
<evidence type="ECO:0000256" key="10">
    <source>
        <dbReference type="PROSITE-ProRule" id="PRU00042"/>
    </source>
</evidence>
<reference evidence="13" key="1">
    <citation type="submission" date="2022-07" db="EMBL/GenBank/DDBJ databases">
        <authorList>
            <person name="Trinca V."/>
            <person name="Uliana J.V.C."/>
            <person name="Torres T.T."/>
            <person name="Ward R.J."/>
            <person name="Monesi N."/>
        </authorList>
    </citation>
    <scope>NUCLEOTIDE SEQUENCE</scope>
    <source>
        <strain evidence="13">HSMRA1968</strain>
        <tissue evidence="13">Whole embryos</tissue>
    </source>
</reference>
<dbReference type="PROSITE" id="PS50157">
    <property type="entry name" value="ZINC_FINGER_C2H2_2"/>
    <property type="match status" value="2"/>
</dbReference>
<dbReference type="EMBL" id="WJQU01000002">
    <property type="protein sequence ID" value="KAJ6642591.1"/>
    <property type="molecule type" value="Genomic_DNA"/>
</dbReference>
<evidence type="ECO:0000256" key="4">
    <source>
        <dbReference type="ARBA" id="ARBA00022737"/>
    </source>
</evidence>
<evidence type="ECO:0000256" key="1">
    <source>
        <dbReference type="ARBA" id="ARBA00004123"/>
    </source>
</evidence>
<proteinExistence type="inferred from homology"/>
<evidence type="ECO:0000313" key="13">
    <source>
        <dbReference type="EMBL" id="KAJ6642591.1"/>
    </source>
</evidence>
<dbReference type="InterPro" id="IPR013087">
    <property type="entry name" value="Znf_C2H2_type"/>
</dbReference>
<keyword evidence="13" id="KW-0675">Receptor</keyword>
<keyword evidence="14" id="KW-1185">Reference proteome</keyword>
<dbReference type="Gene3D" id="3.30.160.60">
    <property type="entry name" value="Classic Zinc Finger"/>
    <property type="match status" value="2"/>
</dbReference>
<dbReference type="FunFam" id="3.30.160.60:FF:000056">
    <property type="entry name" value="Zinc finger and SCAN domain-containing 20"/>
    <property type="match status" value="1"/>
</dbReference>